<organism evidence="1 2">
    <name type="scientific">Vagococcus intermedius</name>
    <dbReference type="NCBI Taxonomy" id="2991418"/>
    <lineage>
        <taxon>Bacteria</taxon>
        <taxon>Bacillati</taxon>
        <taxon>Bacillota</taxon>
        <taxon>Bacilli</taxon>
        <taxon>Lactobacillales</taxon>
        <taxon>Enterococcaceae</taxon>
        <taxon>Vagococcus</taxon>
    </lineage>
</organism>
<reference evidence="1" key="1">
    <citation type="submission" date="2022-10" db="EMBL/GenBank/DDBJ databases">
        <title>Vagococcus sp. isolated from poultry meat.</title>
        <authorList>
            <person name="Johansson P."/>
            <person name="Bjorkroth J."/>
        </authorList>
    </citation>
    <scope>NUCLEOTIDE SEQUENCE</scope>
    <source>
        <strain evidence="1">STAA11</strain>
    </source>
</reference>
<keyword evidence="2" id="KW-1185">Reference proteome</keyword>
<dbReference type="AlphaFoldDB" id="A0AAF0I8Z2"/>
<dbReference type="KEGG" id="vie:OL234_08435"/>
<dbReference type="Proteomes" id="UP001179647">
    <property type="component" value="Chromosome"/>
</dbReference>
<sequence>MEKQWLEKELSLLLTQSNDYKQKALLVATLDLVKEQAFRQEKMEGELDGTLWSPRQWR</sequence>
<evidence type="ECO:0000313" key="1">
    <source>
        <dbReference type="EMBL" id="WEG72992.1"/>
    </source>
</evidence>
<dbReference type="RefSeq" id="WP_275468794.1">
    <property type="nucleotide sequence ID" value="NZ_CP110232.1"/>
</dbReference>
<protein>
    <submittedName>
        <fullName evidence="1">Uncharacterized protein</fullName>
    </submittedName>
</protein>
<evidence type="ECO:0000313" key="2">
    <source>
        <dbReference type="Proteomes" id="UP001179647"/>
    </source>
</evidence>
<proteinExistence type="predicted"/>
<name>A0AAF0I8Z2_9ENTE</name>
<gene>
    <name evidence="1" type="ORF">OL234_08435</name>
</gene>
<accession>A0AAF0I8Z2</accession>
<dbReference type="EMBL" id="CP110232">
    <property type="protein sequence ID" value="WEG72992.1"/>
    <property type="molecule type" value="Genomic_DNA"/>
</dbReference>